<feature type="transmembrane region" description="Helical" evidence="10">
    <location>
        <begin position="439"/>
        <end position="456"/>
    </location>
</feature>
<sequence>MLFNSFEFIVFFVFTIIVGNLLKNKWQRLFFLLASYYFYMAWHPSSIRCEAPATSGIKYYVDILYCDFHFNPYVCILLFSTVVDYFAAKWIESKEDGDKTRKLLLIVSLVVNLGTLGFFKYTDFLLGLFNDLNVFNGFKFENQNIILPVGISFYTFQSMSYTIDVFNRKTEARKSFLDFSLYVAFFPQLVAGPIVRAETFFRDLDHRLSVHKENIDAAFCLILIGFTRKMVFADNLAKVVDASFANYQNLNPIEMWTASLAFGWQIYFDFAGYTDIAIGVARLFGFQFNPNFNFPMSCRNIADHWSRWHISFSTWIRDYIYIPLGGSRGSTLTYMRNIMITWLFAGLWHGAAYHFVGWGIWQGVMLLGHKFYSQTNTAAFLNEKGGKLYDLFARVFTMFCLSFGFIMFRAETMTKAVEMMKGLIFLQGNDQPLLRWNNYHYGILLFICFLASYVFSKRQVPTLFEGNRFKYTAFVIVNVYLLLFFGVTESQNFLYFVF</sequence>
<evidence type="ECO:0000256" key="6">
    <source>
        <dbReference type="ARBA" id="ARBA00022989"/>
    </source>
</evidence>
<feature type="transmembrane region" description="Helical" evidence="10">
    <location>
        <begin position="70"/>
        <end position="91"/>
    </location>
</feature>
<evidence type="ECO:0000256" key="9">
    <source>
        <dbReference type="PIRNR" id="PIRNR016636"/>
    </source>
</evidence>
<evidence type="ECO:0000256" key="4">
    <source>
        <dbReference type="ARBA" id="ARBA00022679"/>
    </source>
</evidence>
<evidence type="ECO:0000256" key="2">
    <source>
        <dbReference type="ARBA" id="ARBA00010323"/>
    </source>
</evidence>
<dbReference type="InterPro" id="IPR004299">
    <property type="entry name" value="MBOAT_fam"/>
</dbReference>
<evidence type="ECO:0000256" key="10">
    <source>
        <dbReference type="SAM" id="Phobius"/>
    </source>
</evidence>
<dbReference type="EMBL" id="RQHW01000028">
    <property type="protein sequence ID" value="TGN19747.1"/>
    <property type="molecule type" value="Genomic_DNA"/>
</dbReference>
<feature type="transmembrane region" description="Helical" evidence="10">
    <location>
        <begin position="175"/>
        <end position="195"/>
    </location>
</feature>
<comment type="subcellular location">
    <subcellularLocation>
        <location evidence="1">Cell membrane</location>
        <topology evidence="1">Multi-pass membrane protein</topology>
    </subcellularLocation>
</comment>
<dbReference type="GO" id="GO:0005886">
    <property type="term" value="C:plasma membrane"/>
    <property type="evidence" value="ECO:0007669"/>
    <property type="project" value="UniProtKB-SubCell"/>
</dbReference>
<dbReference type="PIRSF" id="PIRSF016636">
    <property type="entry name" value="AlgI_DltB"/>
    <property type="match status" value="1"/>
</dbReference>
<feature type="transmembrane region" description="Helical" evidence="10">
    <location>
        <begin position="391"/>
        <end position="410"/>
    </location>
</feature>
<feature type="transmembrane region" description="Helical" evidence="10">
    <location>
        <begin position="339"/>
        <end position="361"/>
    </location>
</feature>
<organism evidence="11 12">
    <name type="scientific">Leptospira idonii</name>
    <dbReference type="NCBI Taxonomy" id="1193500"/>
    <lineage>
        <taxon>Bacteria</taxon>
        <taxon>Pseudomonadati</taxon>
        <taxon>Spirochaetota</taxon>
        <taxon>Spirochaetia</taxon>
        <taxon>Leptospirales</taxon>
        <taxon>Leptospiraceae</taxon>
        <taxon>Leptospira</taxon>
    </lineage>
</organism>
<evidence type="ECO:0000256" key="3">
    <source>
        <dbReference type="ARBA" id="ARBA00022475"/>
    </source>
</evidence>
<keyword evidence="4 9" id="KW-0808">Transferase</keyword>
<comment type="similarity">
    <text evidence="2 9">Belongs to the membrane-bound acyltransferase family.</text>
</comment>
<evidence type="ECO:0000313" key="11">
    <source>
        <dbReference type="EMBL" id="TGN19747.1"/>
    </source>
</evidence>
<feature type="transmembrane region" description="Helical" evidence="10">
    <location>
        <begin position="103"/>
        <end position="121"/>
    </location>
</feature>
<feature type="transmembrane region" description="Helical" evidence="10">
    <location>
        <begin position="6"/>
        <end position="22"/>
    </location>
</feature>
<dbReference type="Proteomes" id="UP000298058">
    <property type="component" value="Unassembled WGS sequence"/>
</dbReference>
<dbReference type="InterPro" id="IPR028362">
    <property type="entry name" value="AlgI"/>
</dbReference>
<evidence type="ECO:0000313" key="12">
    <source>
        <dbReference type="Proteomes" id="UP000298058"/>
    </source>
</evidence>
<accession>A0A4R9M212</accession>
<evidence type="ECO:0000256" key="5">
    <source>
        <dbReference type="ARBA" id="ARBA00022692"/>
    </source>
</evidence>
<dbReference type="OrthoDB" id="340310at2"/>
<dbReference type="Pfam" id="PF03062">
    <property type="entry name" value="MBOAT"/>
    <property type="match status" value="1"/>
</dbReference>
<feature type="transmembrane region" description="Helical" evidence="10">
    <location>
        <begin position="29"/>
        <end position="45"/>
    </location>
</feature>
<dbReference type="GO" id="GO:0042121">
    <property type="term" value="P:alginic acid biosynthetic process"/>
    <property type="evidence" value="ECO:0007669"/>
    <property type="project" value="InterPro"/>
</dbReference>
<dbReference type="RefSeq" id="WP_135760063.1">
    <property type="nucleotide sequence ID" value="NZ_RQHW01000028.1"/>
</dbReference>
<evidence type="ECO:0000256" key="8">
    <source>
        <dbReference type="ARBA" id="ARBA00023315"/>
    </source>
</evidence>
<keyword evidence="8 9" id="KW-0012">Acyltransferase</keyword>
<feature type="transmembrane region" description="Helical" evidence="10">
    <location>
        <begin position="468"/>
        <end position="488"/>
    </location>
</feature>
<protein>
    <submittedName>
        <fullName evidence="11">MBOAT family protein</fullName>
    </submittedName>
</protein>
<keyword evidence="3 9" id="KW-1003">Cell membrane</keyword>
<keyword evidence="12" id="KW-1185">Reference proteome</keyword>
<dbReference type="AlphaFoldDB" id="A0A4R9M212"/>
<keyword evidence="5 10" id="KW-0812">Transmembrane</keyword>
<comment type="caution">
    <text evidence="11">The sequence shown here is derived from an EMBL/GenBank/DDBJ whole genome shotgun (WGS) entry which is preliminary data.</text>
</comment>
<keyword evidence="7 9" id="KW-0472">Membrane</keyword>
<dbReference type="PIRSF" id="PIRSF500217">
    <property type="entry name" value="AlgI"/>
    <property type="match status" value="1"/>
</dbReference>
<dbReference type="InterPro" id="IPR051085">
    <property type="entry name" value="MB_O-acyltransferase"/>
</dbReference>
<dbReference type="PANTHER" id="PTHR13285:SF23">
    <property type="entry name" value="TEICHOIC ACID D-ALANYLTRANSFERASE"/>
    <property type="match status" value="1"/>
</dbReference>
<proteinExistence type="inferred from homology"/>
<name>A0A4R9M212_9LEPT</name>
<gene>
    <name evidence="11" type="ORF">EHS15_08205</name>
</gene>
<dbReference type="InterPro" id="IPR024194">
    <property type="entry name" value="Ac/AlaTfrase_AlgI/DltB"/>
</dbReference>
<evidence type="ECO:0000256" key="1">
    <source>
        <dbReference type="ARBA" id="ARBA00004651"/>
    </source>
</evidence>
<dbReference type="GO" id="GO:0016746">
    <property type="term" value="F:acyltransferase activity"/>
    <property type="evidence" value="ECO:0007669"/>
    <property type="project" value="UniProtKB-KW"/>
</dbReference>
<feature type="transmembrane region" description="Helical" evidence="10">
    <location>
        <begin position="145"/>
        <end position="163"/>
    </location>
</feature>
<keyword evidence="6 10" id="KW-1133">Transmembrane helix</keyword>
<dbReference type="PANTHER" id="PTHR13285">
    <property type="entry name" value="ACYLTRANSFERASE"/>
    <property type="match status" value="1"/>
</dbReference>
<reference evidence="11" key="1">
    <citation type="journal article" date="2019" name="PLoS Negl. Trop. Dis.">
        <title>Revisiting the worldwide diversity of Leptospira species in the environment.</title>
        <authorList>
            <person name="Vincent A.T."/>
            <person name="Schiettekatte O."/>
            <person name="Bourhy P."/>
            <person name="Veyrier F.J."/>
            <person name="Picardeau M."/>
        </authorList>
    </citation>
    <scope>NUCLEOTIDE SEQUENCE [LARGE SCALE GENOMIC DNA]</scope>
    <source>
        <strain evidence="11">201300427</strain>
    </source>
</reference>
<evidence type="ECO:0000256" key="7">
    <source>
        <dbReference type="ARBA" id="ARBA00023136"/>
    </source>
</evidence>